<dbReference type="InterPro" id="IPR020084">
    <property type="entry name" value="NUDIX_hydrolase_CS"/>
</dbReference>
<dbReference type="InterPro" id="IPR036390">
    <property type="entry name" value="WH_DNA-bd_sf"/>
</dbReference>
<dbReference type="AlphaFoldDB" id="J1HKS6"/>
<evidence type="ECO:0000256" key="2">
    <source>
        <dbReference type="SAM" id="MobiDB-lite"/>
    </source>
</evidence>
<organism evidence="4 5">
    <name type="scientific">Schaalia georgiae F0490</name>
    <dbReference type="NCBI Taxonomy" id="1125717"/>
    <lineage>
        <taxon>Bacteria</taxon>
        <taxon>Bacillati</taxon>
        <taxon>Actinomycetota</taxon>
        <taxon>Actinomycetes</taxon>
        <taxon>Actinomycetales</taxon>
        <taxon>Actinomycetaceae</taxon>
        <taxon>Schaalia</taxon>
    </lineage>
</organism>
<name>J1HKS6_9ACTO</name>
<evidence type="ECO:0000313" key="4">
    <source>
        <dbReference type="EMBL" id="EJF46128.1"/>
    </source>
</evidence>
<dbReference type="OrthoDB" id="9786141at2"/>
<keyword evidence="5" id="KW-1185">Reference proteome</keyword>
<dbReference type="PANTHER" id="PTHR43736:SF4">
    <property type="entry name" value="SLR1690 PROTEIN"/>
    <property type="match status" value="1"/>
</dbReference>
<dbReference type="Pfam" id="PF21906">
    <property type="entry name" value="WHD_NrtR"/>
    <property type="match status" value="1"/>
</dbReference>
<feature type="domain" description="Nudix hydrolase" evidence="3">
    <location>
        <begin position="9"/>
        <end position="138"/>
    </location>
</feature>
<dbReference type="EMBL" id="AKFS01000150">
    <property type="protein sequence ID" value="EJF46128.1"/>
    <property type="molecule type" value="Genomic_DNA"/>
</dbReference>
<evidence type="ECO:0000256" key="1">
    <source>
        <dbReference type="ARBA" id="ARBA00022801"/>
    </source>
</evidence>
<evidence type="ECO:0000313" key="5">
    <source>
        <dbReference type="Proteomes" id="UP000004578"/>
    </source>
</evidence>
<dbReference type="PANTHER" id="PTHR43736">
    <property type="entry name" value="ADP-RIBOSE PYROPHOSPHATASE"/>
    <property type="match status" value="1"/>
</dbReference>
<dbReference type="InterPro" id="IPR036388">
    <property type="entry name" value="WH-like_DNA-bd_sf"/>
</dbReference>
<dbReference type="InterPro" id="IPR015797">
    <property type="entry name" value="NUDIX_hydrolase-like_dom_sf"/>
</dbReference>
<dbReference type="Pfam" id="PF00293">
    <property type="entry name" value="NUDIX"/>
    <property type="match status" value="1"/>
</dbReference>
<dbReference type="SUPFAM" id="SSF55811">
    <property type="entry name" value="Nudix"/>
    <property type="match status" value="1"/>
</dbReference>
<dbReference type="Gene3D" id="1.10.10.10">
    <property type="entry name" value="Winged helix-like DNA-binding domain superfamily/Winged helix DNA-binding domain"/>
    <property type="match status" value="1"/>
</dbReference>
<dbReference type="InterPro" id="IPR054105">
    <property type="entry name" value="WHD_NrtR"/>
</dbReference>
<dbReference type="RefSeq" id="WP_005869847.1">
    <property type="nucleotide sequence ID" value="NZ_AKFS01000150.1"/>
</dbReference>
<dbReference type="GO" id="GO:0016787">
    <property type="term" value="F:hydrolase activity"/>
    <property type="evidence" value="ECO:0007669"/>
    <property type="project" value="UniProtKB-KW"/>
</dbReference>
<dbReference type="SUPFAM" id="SSF46785">
    <property type="entry name" value="Winged helix' DNA-binding domain"/>
    <property type="match status" value="1"/>
</dbReference>
<reference evidence="4 5" key="1">
    <citation type="submission" date="2012-05" db="EMBL/GenBank/DDBJ databases">
        <authorList>
            <person name="Harkins D.M."/>
            <person name="Madupu R."/>
            <person name="Durkin A.S."/>
            <person name="Torralba M."/>
            <person name="Methe B."/>
            <person name="Sutton G.G."/>
            <person name="Nelson K.E."/>
        </authorList>
    </citation>
    <scope>NUCLEOTIDE SEQUENCE [LARGE SCALE GENOMIC DNA]</scope>
    <source>
        <strain evidence="4 5">F0490</strain>
    </source>
</reference>
<sequence>MTTPFAFPIAVDVVALTVIDRALHCLVVTRGIDPYRGRPALPGGFVREGEQTLQAAERELEEETGITPPGHLEQLFSYGPLGRDPRGPVLSVAHLLLAPRFSPVRPGGDASGAHWRPVDALLAPDSPLAFDHATILADGVERARSKIEYSPLATSFCGPEFTITQLRTAYEAIWGAPLDPRNFHRKATKTASFIEATGRTAHEGAGRPAALYRLAPGVDETAFVLDPPLRRPTGPAPVPPTNPLPGRMRDNRASTEGEP</sequence>
<gene>
    <name evidence="4" type="ORF">HMPREF1317_1502</name>
</gene>
<feature type="compositionally biased region" description="Basic and acidic residues" evidence="2">
    <location>
        <begin position="247"/>
        <end position="259"/>
    </location>
</feature>
<proteinExistence type="predicted"/>
<dbReference type="CDD" id="cd18873">
    <property type="entry name" value="NUDIX_NadM_like"/>
    <property type="match status" value="1"/>
</dbReference>
<feature type="compositionally biased region" description="Pro residues" evidence="2">
    <location>
        <begin position="234"/>
        <end position="243"/>
    </location>
</feature>
<accession>J1HKS6</accession>
<dbReference type="PROSITE" id="PS00893">
    <property type="entry name" value="NUDIX_BOX"/>
    <property type="match status" value="1"/>
</dbReference>
<keyword evidence="1" id="KW-0378">Hydrolase</keyword>
<feature type="region of interest" description="Disordered" evidence="2">
    <location>
        <begin position="226"/>
        <end position="259"/>
    </location>
</feature>
<protein>
    <submittedName>
        <fullName evidence="4">NUDIX domain protein</fullName>
    </submittedName>
</protein>
<dbReference type="Gene3D" id="3.90.79.10">
    <property type="entry name" value="Nucleoside Triphosphate Pyrophosphohydrolase"/>
    <property type="match status" value="1"/>
</dbReference>
<evidence type="ECO:0000259" key="3">
    <source>
        <dbReference type="PROSITE" id="PS51462"/>
    </source>
</evidence>
<comment type="caution">
    <text evidence="4">The sequence shown here is derived from an EMBL/GenBank/DDBJ whole genome shotgun (WGS) entry which is preliminary data.</text>
</comment>
<dbReference type="PROSITE" id="PS51462">
    <property type="entry name" value="NUDIX"/>
    <property type="match status" value="1"/>
</dbReference>
<dbReference type="Proteomes" id="UP000004578">
    <property type="component" value="Unassembled WGS sequence"/>
</dbReference>
<dbReference type="PATRIC" id="fig|1125717.3.peg.988"/>
<dbReference type="InterPro" id="IPR000086">
    <property type="entry name" value="NUDIX_hydrolase_dom"/>
</dbReference>